<evidence type="ECO:0000256" key="3">
    <source>
        <dbReference type="SAM" id="MobiDB-lite"/>
    </source>
</evidence>
<evidence type="ECO:0000259" key="4">
    <source>
        <dbReference type="PROSITE" id="PS51178"/>
    </source>
</evidence>
<dbReference type="PANTHER" id="PTHR32282">
    <property type="entry name" value="BINDING PROTEIN TRANSPEPTIDASE, PUTATIVE-RELATED"/>
    <property type="match status" value="1"/>
</dbReference>
<protein>
    <submittedName>
        <fullName evidence="5">PASTA domain-containing protein</fullName>
    </submittedName>
</protein>
<dbReference type="InterPro" id="IPR012338">
    <property type="entry name" value="Beta-lactam/transpept-like"/>
</dbReference>
<name>A0ABY5NIG9_9MICO</name>
<feature type="compositionally biased region" description="Basic and acidic residues" evidence="3">
    <location>
        <begin position="415"/>
        <end position="426"/>
    </location>
</feature>
<dbReference type="Gene3D" id="3.40.710.10">
    <property type="entry name" value="DD-peptidase/beta-lactamase superfamily"/>
    <property type="match status" value="1"/>
</dbReference>
<dbReference type="PANTHER" id="PTHR32282:SF33">
    <property type="entry name" value="PEPTIDOGLYCAN GLYCOSYLTRANSFERASE"/>
    <property type="match status" value="1"/>
</dbReference>
<dbReference type="CDD" id="cd06577">
    <property type="entry name" value="PASTA_pknB"/>
    <property type="match status" value="2"/>
</dbReference>
<dbReference type="Gene3D" id="3.30.10.20">
    <property type="match status" value="2"/>
</dbReference>
<keyword evidence="1" id="KW-0328">Glycosyltransferase</keyword>
<gene>
    <name evidence="5" type="ORF">L2X98_31950</name>
</gene>
<reference evidence="5" key="1">
    <citation type="submission" date="2022-01" db="EMBL/GenBank/DDBJ databases">
        <title>Microbacterium eymi and Microbacterium rhizovicinus sp. nov., isolated from the rhizospheric soil of Elymus tsukushiensis, a plant native to the Dokdo Islands, Republic of Korea.</title>
        <authorList>
            <person name="Hwang Y.J."/>
        </authorList>
    </citation>
    <scope>NUCLEOTIDE SEQUENCE</scope>
    <source>
        <strain evidence="5">KUDC0405</strain>
    </source>
</reference>
<dbReference type="InterPro" id="IPR005543">
    <property type="entry name" value="PASTA_dom"/>
</dbReference>
<dbReference type="Pfam" id="PF03793">
    <property type="entry name" value="PASTA"/>
    <property type="match status" value="2"/>
</dbReference>
<dbReference type="EMBL" id="CP091139">
    <property type="protein sequence ID" value="UUT34978.1"/>
    <property type="molecule type" value="Genomic_DNA"/>
</dbReference>
<evidence type="ECO:0000256" key="1">
    <source>
        <dbReference type="ARBA" id="ARBA00022676"/>
    </source>
</evidence>
<dbReference type="PROSITE" id="PS51178">
    <property type="entry name" value="PASTA"/>
    <property type="match status" value="2"/>
</dbReference>
<organism evidence="5 6">
    <name type="scientific">Microbacterium elymi</name>
    <dbReference type="NCBI Taxonomy" id="2909587"/>
    <lineage>
        <taxon>Bacteria</taxon>
        <taxon>Bacillati</taxon>
        <taxon>Actinomycetota</taxon>
        <taxon>Actinomycetes</taxon>
        <taxon>Micrococcales</taxon>
        <taxon>Microbacteriaceae</taxon>
        <taxon>Microbacterium</taxon>
    </lineage>
</organism>
<dbReference type="Pfam" id="PF00905">
    <property type="entry name" value="Transpeptidase"/>
    <property type="match status" value="1"/>
</dbReference>
<evidence type="ECO:0000313" key="5">
    <source>
        <dbReference type="EMBL" id="UUT34978.1"/>
    </source>
</evidence>
<keyword evidence="6" id="KW-1185">Reference proteome</keyword>
<dbReference type="SUPFAM" id="SSF56601">
    <property type="entry name" value="beta-lactamase/transpeptidase-like"/>
    <property type="match status" value="1"/>
</dbReference>
<feature type="region of interest" description="Disordered" evidence="3">
    <location>
        <begin position="373"/>
        <end position="426"/>
    </location>
</feature>
<evidence type="ECO:0000256" key="2">
    <source>
        <dbReference type="ARBA" id="ARBA00022679"/>
    </source>
</evidence>
<sequence length="426" mass="44281">MDWLEQGKSLNQIVNGTNRTISTWPSSCVDGGALTGTPYNVRNYDKVRGYFGTPKRFTAQSLNSGFTGMASQLDLCDIGNVAKRLGVTDPNGSVLPLATKAPNPSEIIGVDKVSPMAMAGAYAAIANKGVFCQPRVIDKIVDSTGKELELPKRTCTRVLDEKVAATAAYALQGVMTGNGSGAFGNPNDGTQLIGKTGTHETYQTWLITANTKVATANLVGTVDTETPSGDDPDLFHHYYDGWQLSSIRYRLARSIQGAIDGIYPGGKFPDPDSNLTRQVLVTLPSVVGMSVDDATKKLESAGFSVTVGDEVDSDQPKGQIAEQSPGAGKVAGGTNVTISPSNGKGIAVPDVTGRSPEEAVAMIRGAGFGNVDTQCQKDDAGDGTVTGTDPAADTVTGPNTKVTVTYKAPDCGGGKPDKPGKGEGRG</sequence>
<feature type="domain" description="PASTA" evidence="4">
    <location>
        <begin position="342"/>
        <end position="408"/>
    </location>
</feature>
<dbReference type="InterPro" id="IPR001460">
    <property type="entry name" value="PCN-bd_Tpept"/>
</dbReference>
<evidence type="ECO:0000313" key="6">
    <source>
        <dbReference type="Proteomes" id="UP001054811"/>
    </source>
</evidence>
<feature type="domain" description="PASTA" evidence="4">
    <location>
        <begin position="276"/>
        <end position="340"/>
    </location>
</feature>
<dbReference type="InterPro" id="IPR050396">
    <property type="entry name" value="Glycosyltr_51/Transpeptidase"/>
</dbReference>
<dbReference type="RefSeq" id="WP_259611516.1">
    <property type="nucleotide sequence ID" value="NZ_CP091139.2"/>
</dbReference>
<feature type="region of interest" description="Disordered" evidence="3">
    <location>
        <begin position="308"/>
        <end position="335"/>
    </location>
</feature>
<accession>A0ABY5NIG9</accession>
<keyword evidence="2" id="KW-0808">Transferase</keyword>
<dbReference type="SMART" id="SM00740">
    <property type="entry name" value="PASTA"/>
    <property type="match status" value="2"/>
</dbReference>
<proteinExistence type="predicted"/>
<feature type="compositionally biased region" description="Low complexity" evidence="3">
    <location>
        <begin position="382"/>
        <end position="397"/>
    </location>
</feature>
<dbReference type="Proteomes" id="UP001054811">
    <property type="component" value="Chromosome"/>
</dbReference>